<dbReference type="EMBL" id="CP031310">
    <property type="protein sequence ID" value="QCC52652.1"/>
    <property type="molecule type" value="Genomic_DNA"/>
</dbReference>
<feature type="transmembrane region" description="Helical" evidence="2">
    <location>
        <begin position="253"/>
        <end position="271"/>
    </location>
</feature>
<reference evidence="4 5" key="1">
    <citation type="journal article" date="2019" name="Nat. Commun.">
        <title>A new type of DNA phosphorothioation-based antiviral system in archaea.</title>
        <authorList>
            <person name="Xiong L."/>
            <person name="Liu S."/>
            <person name="Chen S."/>
            <person name="Xiao Y."/>
            <person name="Zhu B."/>
            <person name="Gao Y."/>
            <person name="Zhang Y."/>
            <person name="Chen B."/>
            <person name="Luo J."/>
            <person name="Deng Z."/>
            <person name="Chen X."/>
            <person name="Wang L."/>
            <person name="Chen S."/>
        </authorList>
    </citation>
    <scope>NUCLEOTIDE SEQUENCE [LARGE SCALE GENOMIC DNA]</scope>
    <source>
        <strain evidence="4 5">CBA1105</strain>
    </source>
</reference>
<dbReference type="AlphaFoldDB" id="A0A4D6HI03"/>
<dbReference type="KEGG" id="hsn:DV733_16060"/>
<evidence type="ECO:0000313" key="5">
    <source>
        <dbReference type="Proteomes" id="UP000296706"/>
    </source>
</evidence>
<dbReference type="InterPro" id="IPR055768">
    <property type="entry name" value="DUF7344"/>
</dbReference>
<organism evidence="4 5">
    <name type="scientific">Halapricum salinum</name>
    <dbReference type="NCBI Taxonomy" id="1457250"/>
    <lineage>
        <taxon>Archaea</taxon>
        <taxon>Methanobacteriati</taxon>
        <taxon>Methanobacteriota</taxon>
        <taxon>Stenosarchaea group</taxon>
        <taxon>Halobacteria</taxon>
        <taxon>Halobacteriales</taxon>
        <taxon>Haloarculaceae</taxon>
        <taxon>Halapricum</taxon>
    </lineage>
</organism>
<feature type="transmembrane region" description="Helical" evidence="2">
    <location>
        <begin position="204"/>
        <end position="233"/>
    </location>
</feature>
<evidence type="ECO:0000256" key="2">
    <source>
        <dbReference type="SAM" id="Phobius"/>
    </source>
</evidence>
<evidence type="ECO:0000256" key="1">
    <source>
        <dbReference type="SAM" id="MobiDB-lite"/>
    </source>
</evidence>
<dbReference type="SUPFAM" id="SSF46785">
    <property type="entry name" value="Winged helix' DNA-binding domain"/>
    <property type="match status" value="1"/>
</dbReference>
<accession>A0A4D6HI03</accession>
<dbReference type="Proteomes" id="UP000296706">
    <property type="component" value="Chromosome"/>
</dbReference>
<feature type="region of interest" description="Disordered" evidence="1">
    <location>
        <begin position="1"/>
        <end position="20"/>
    </location>
</feature>
<evidence type="ECO:0000259" key="3">
    <source>
        <dbReference type="Pfam" id="PF24035"/>
    </source>
</evidence>
<keyword evidence="2" id="KW-0472">Membrane</keyword>
<keyword evidence="5" id="KW-1185">Reference proteome</keyword>
<keyword evidence="2" id="KW-1133">Transmembrane helix</keyword>
<dbReference type="InterPro" id="IPR036388">
    <property type="entry name" value="WH-like_DNA-bd_sf"/>
</dbReference>
<dbReference type="Gene3D" id="1.10.10.10">
    <property type="entry name" value="Winged helix-like DNA-binding domain superfamily/Winged helix DNA-binding domain"/>
    <property type="match status" value="1"/>
</dbReference>
<evidence type="ECO:0000313" key="4">
    <source>
        <dbReference type="EMBL" id="QCC52652.1"/>
    </source>
</evidence>
<proteinExistence type="predicted"/>
<keyword evidence="2" id="KW-0812">Transmembrane</keyword>
<feature type="transmembrane region" description="Helical" evidence="2">
    <location>
        <begin position="333"/>
        <end position="350"/>
    </location>
</feature>
<dbReference type="InterPro" id="IPR036390">
    <property type="entry name" value="WH_DNA-bd_sf"/>
</dbReference>
<dbReference type="Pfam" id="PF24035">
    <property type="entry name" value="DUF7344"/>
    <property type="match status" value="1"/>
</dbReference>
<feature type="transmembrane region" description="Helical" evidence="2">
    <location>
        <begin position="133"/>
        <end position="153"/>
    </location>
</feature>
<protein>
    <recommendedName>
        <fullName evidence="3">DUF7344 domain-containing protein</fullName>
    </recommendedName>
</protein>
<feature type="domain" description="DUF7344" evidence="3">
    <location>
        <begin position="30"/>
        <end position="108"/>
    </location>
</feature>
<gene>
    <name evidence="4" type="ORF">DV733_16060</name>
</gene>
<sequence length="360" mass="38990">MIVAQSVPDGHADDETDVETDSVVSRDDLFEMLGNDRRRRALEIVMEREGGVSVTELVEEVAAQEYDKPVDELSRSERKAVYTAVVQRHLPKLEDRGLIARDHEAGEVVPSETLVDLNIYFEISGDGRFPFSVYYVGLSGLGIVLLLAASFGLEPVDAFSPVTWLSITLGILGVTALVHLHRMRRMRVDPTGSEDVEKETDDRVVLSVLASGIAATAGGLVGGAAMWVILHHVMFFTPVIMAVYGFETSDPTILAHLGHSLVFAAVFAALLTREQFRLVSQTVGETVALGMLYGVGLWFVAEGVVVPAISGVVLATQFEVFGVDVLYLPLDGLSAHVIFGALLGGVYTYTRQRLEGSIEG</sequence>
<feature type="transmembrane region" description="Helical" evidence="2">
    <location>
        <begin position="159"/>
        <end position="180"/>
    </location>
</feature>
<feature type="transmembrane region" description="Helical" evidence="2">
    <location>
        <begin position="292"/>
        <end position="313"/>
    </location>
</feature>
<name>A0A4D6HI03_9EURY</name>